<dbReference type="Proteomes" id="UP000198853">
    <property type="component" value="Unassembled WGS sequence"/>
</dbReference>
<dbReference type="EMBL" id="FNEN01000003">
    <property type="protein sequence ID" value="SDI60604.1"/>
    <property type="molecule type" value="Genomic_DNA"/>
</dbReference>
<protein>
    <submittedName>
        <fullName evidence="1">Dimethylargininase</fullName>
    </submittedName>
</protein>
<dbReference type="AlphaFoldDB" id="A0A1G8LY08"/>
<evidence type="ECO:0000313" key="2">
    <source>
        <dbReference type="Proteomes" id="UP000198853"/>
    </source>
</evidence>
<evidence type="ECO:0000313" key="1">
    <source>
        <dbReference type="EMBL" id="SDI60604.1"/>
    </source>
</evidence>
<accession>A0A1G8LY08</accession>
<dbReference type="Gene3D" id="3.75.10.10">
    <property type="entry name" value="L-arginine/glycine Amidinotransferase, Chain A"/>
    <property type="match status" value="1"/>
</dbReference>
<proteinExistence type="predicted"/>
<sequence>MKDYNRKLAKEDNHFLVAGEFNDESALSSFQKIVLPDDEAYAANCLRINDRIIMPKGFPKTYRQIRALGYPIIEVETSEFRKNEGSLTCLSLRF</sequence>
<dbReference type="SUPFAM" id="SSF55909">
    <property type="entry name" value="Pentein"/>
    <property type="match status" value="1"/>
</dbReference>
<keyword evidence="2" id="KW-1185">Reference proteome</keyword>
<name>A0A1G8LY08_9BACI</name>
<reference evidence="1 2" key="1">
    <citation type="submission" date="2016-10" db="EMBL/GenBank/DDBJ databases">
        <authorList>
            <person name="de Groot N.N."/>
        </authorList>
    </citation>
    <scope>NUCLEOTIDE SEQUENCE [LARGE SCALE GENOMIC DNA]</scope>
    <source>
        <strain evidence="1 2">DSM 21771</strain>
    </source>
</reference>
<gene>
    <name evidence="1" type="ORF">SAMN04488123_103340</name>
</gene>
<organism evidence="1 2">
    <name type="scientific">Natribacillus halophilus</name>
    <dbReference type="NCBI Taxonomy" id="549003"/>
    <lineage>
        <taxon>Bacteria</taxon>
        <taxon>Bacillati</taxon>
        <taxon>Bacillota</taxon>
        <taxon>Bacilli</taxon>
        <taxon>Bacillales</taxon>
        <taxon>Bacillaceae</taxon>
        <taxon>Natribacillus</taxon>
    </lineage>
</organism>